<comment type="caution">
    <text evidence="2">The sequence shown here is derived from an EMBL/GenBank/DDBJ whole genome shotgun (WGS) entry which is preliminary data.</text>
</comment>
<organism evidence="2 3">
    <name type="scientific">Corchorus olitorius</name>
    <dbReference type="NCBI Taxonomy" id="93759"/>
    <lineage>
        <taxon>Eukaryota</taxon>
        <taxon>Viridiplantae</taxon>
        <taxon>Streptophyta</taxon>
        <taxon>Embryophyta</taxon>
        <taxon>Tracheophyta</taxon>
        <taxon>Spermatophyta</taxon>
        <taxon>Magnoliopsida</taxon>
        <taxon>eudicotyledons</taxon>
        <taxon>Gunneridae</taxon>
        <taxon>Pentapetalae</taxon>
        <taxon>rosids</taxon>
        <taxon>malvids</taxon>
        <taxon>Malvales</taxon>
        <taxon>Malvaceae</taxon>
        <taxon>Grewioideae</taxon>
        <taxon>Apeibeae</taxon>
        <taxon>Corchorus</taxon>
    </lineage>
</organism>
<feature type="region of interest" description="Disordered" evidence="1">
    <location>
        <begin position="113"/>
        <end position="170"/>
    </location>
</feature>
<gene>
    <name evidence="2" type="ORF">COLO4_02019</name>
</gene>
<feature type="compositionally biased region" description="Basic and acidic residues" evidence="1">
    <location>
        <begin position="129"/>
        <end position="157"/>
    </location>
</feature>
<dbReference type="OrthoDB" id="10490146at2759"/>
<evidence type="ECO:0000313" key="3">
    <source>
        <dbReference type="Proteomes" id="UP000187203"/>
    </source>
</evidence>
<reference evidence="3" key="1">
    <citation type="submission" date="2013-09" db="EMBL/GenBank/DDBJ databases">
        <title>Corchorus olitorius genome sequencing.</title>
        <authorList>
            <person name="Alam M."/>
            <person name="Haque M.S."/>
            <person name="Islam M.S."/>
            <person name="Emdad E.M."/>
            <person name="Islam M.M."/>
            <person name="Ahmed B."/>
            <person name="Halim A."/>
            <person name="Hossen Q.M.M."/>
            <person name="Hossain M.Z."/>
            <person name="Ahmed R."/>
            <person name="Khan M.M."/>
            <person name="Islam R."/>
            <person name="Rashid M.M."/>
            <person name="Khan S.A."/>
            <person name="Rahman M.S."/>
            <person name="Alam M."/>
            <person name="Yahiya A.S."/>
            <person name="Khan M.S."/>
            <person name="Azam M.S."/>
            <person name="Haque T."/>
            <person name="Lashkar M.Z.H."/>
            <person name="Akhand A.I."/>
            <person name="Morshed G."/>
            <person name="Roy S."/>
            <person name="Uddin K.S."/>
            <person name="Rabeya T."/>
            <person name="Hossain A.S."/>
            <person name="Chowdhury A."/>
            <person name="Snigdha A.R."/>
            <person name="Mortoza M.S."/>
            <person name="Matin S.A."/>
            <person name="Hoque S.M.E."/>
            <person name="Islam M.K."/>
            <person name="Roy D.K."/>
            <person name="Haider R."/>
            <person name="Moosa M.M."/>
            <person name="Elias S.M."/>
            <person name="Hasan A.M."/>
            <person name="Jahan S."/>
            <person name="Shafiuddin M."/>
            <person name="Mahmood N."/>
            <person name="Shommy N.S."/>
        </authorList>
    </citation>
    <scope>NUCLEOTIDE SEQUENCE [LARGE SCALE GENOMIC DNA]</scope>
    <source>
        <strain evidence="3">cv. O-4</strain>
    </source>
</reference>
<dbReference type="EMBL" id="AWUE01004782">
    <property type="protein sequence ID" value="OMP13244.1"/>
    <property type="molecule type" value="Genomic_DNA"/>
</dbReference>
<dbReference type="Proteomes" id="UP000187203">
    <property type="component" value="Unassembled WGS sequence"/>
</dbReference>
<evidence type="ECO:0000313" key="2">
    <source>
        <dbReference type="EMBL" id="OMP13244.1"/>
    </source>
</evidence>
<accession>A0A1R3L1M5</accession>
<evidence type="ECO:0000256" key="1">
    <source>
        <dbReference type="SAM" id="MobiDB-lite"/>
    </source>
</evidence>
<sequence>MASGLAPKYSSAKPAIPNTVAYTRLTFAEIRPLTSTRFLVLSILMSISRSITLLKTQPDATTSDTPTSEVLLKHYTDSLVGHHVVVEVPHDPQFAVQMQEVNQVNQHLNDCTDQHNAEDGSMRSTTIHYHPERDCRQDDREDEADHINNGKHADPNHVQEVPEQAQTHDTGTVSGVQTAFRDLEHQHGHPDQTRGHVQTVRTDQCKEAGQEATTVWTEAFSNQVMEFIDFHPDKARTKQEGQRQPADNGAFVFLVHGDNSHAVGDGA</sequence>
<proteinExistence type="predicted"/>
<dbReference type="AlphaFoldDB" id="A0A1R3L1M5"/>
<protein>
    <submittedName>
        <fullName evidence="2">Uncharacterized protein</fullName>
    </submittedName>
</protein>
<name>A0A1R3L1M5_9ROSI</name>
<keyword evidence="3" id="KW-1185">Reference proteome</keyword>